<sequence length="85" mass="9480">MAAITVTAIAGLSVALGRHLSMLINSFDPTGSAISEYVSHRRRTESTMRYTSWTMIYSSPLAFDIFVLSNYHHRTCLNDGNRALL</sequence>
<reference evidence="1" key="1">
    <citation type="submission" date="2023-03" db="EMBL/GenBank/DDBJ databases">
        <title>Near-Complete genome sequence of Lipomyces tetrasporous NRRL Y-64009, an oleaginous yeast capable of growing on lignocellulosic hydrolysates.</title>
        <authorList>
            <consortium name="Lawrence Berkeley National Laboratory"/>
            <person name="Jagtap S.S."/>
            <person name="Liu J.-J."/>
            <person name="Walukiewicz H.E."/>
            <person name="Pangilinan J."/>
            <person name="Lipzen A."/>
            <person name="Ahrendt S."/>
            <person name="Koriabine M."/>
            <person name="Cobaugh K."/>
            <person name="Salamov A."/>
            <person name="Yoshinaga Y."/>
            <person name="Ng V."/>
            <person name="Daum C."/>
            <person name="Grigoriev I.V."/>
            <person name="Slininger P.J."/>
            <person name="Dien B.S."/>
            <person name="Jin Y.-S."/>
            <person name="Rao C.V."/>
        </authorList>
    </citation>
    <scope>NUCLEOTIDE SEQUENCE</scope>
    <source>
        <strain evidence="1">NRRL Y-64009</strain>
    </source>
</reference>
<gene>
    <name evidence="1" type="ORF">POJ06DRAFT_252931</name>
</gene>
<dbReference type="EMBL" id="JARPMG010000005">
    <property type="protein sequence ID" value="KAJ8100510.1"/>
    <property type="molecule type" value="Genomic_DNA"/>
</dbReference>
<comment type="caution">
    <text evidence="1">The sequence shown here is derived from an EMBL/GenBank/DDBJ whole genome shotgun (WGS) entry which is preliminary data.</text>
</comment>
<proteinExistence type="predicted"/>
<evidence type="ECO:0000313" key="1">
    <source>
        <dbReference type="EMBL" id="KAJ8100510.1"/>
    </source>
</evidence>
<dbReference type="GeneID" id="80882745"/>
<accession>A0AAD7VTT8</accession>
<name>A0AAD7VTT8_9ASCO</name>
<evidence type="ECO:0000313" key="2">
    <source>
        <dbReference type="Proteomes" id="UP001217417"/>
    </source>
</evidence>
<keyword evidence="2" id="KW-1185">Reference proteome</keyword>
<protein>
    <submittedName>
        <fullName evidence="1">Uncharacterized protein</fullName>
    </submittedName>
</protein>
<organism evidence="1 2">
    <name type="scientific">Lipomyces tetrasporus</name>
    <dbReference type="NCBI Taxonomy" id="54092"/>
    <lineage>
        <taxon>Eukaryota</taxon>
        <taxon>Fungi</taxon>
        <taxon>Dikarya</taxon>
        <taxon>Ascomycota</taxon>
        <taxon>Saccharomycotina</taxon>
        <taxon>Lipomycetes</taxon>
        <taxon>Lipomycetales</taxon>
        <taxon>Lipomycetaceae</taxon>
        <taxon>Lipomyces</taxon>
    </lineage>
</organism>
<dbReference type="AlphaFoldDB" id="A0AAD7VTT8"/>
<dbReference type="Proteomes" id="UP001217417">
    <property type="component" value="Unassembled WGS sequence"/>
</dbReference>
<dbReference type="RefSeq" id="XP_056043960.1">
    <property type="nucleotide sequence ID" value="XM_056187579.1"/>
</dbReference>